<evidence type="ECO:0000313" key="2">
    <source>
        <dbReference type="EMBL" id="BDE05929.1"/>
    </source>
</evidence>
<dbReference type="InterPro" id="IPR002514">
    <property type="entry name" value="Transposase_8"/>
</dbReference>
<name>A0AAN1XV22_UNVUL</name>
<dbReference type="Pfam" id="PF01527">
    <property type="entry name" value="HTH_Tnp_1"/>
    <property type="match status" value="1"/>
</dbReference>
<dbReference type="AlphaFoldDB" id="A0AAN1XV22"/>
<dbReference type="GO" id="GO:0003677">
    <property type="term" value="F:DNA binding"/>
    <property type="evidence" value="ECO:0007669"/>
    <property type="project" value="InterPro"/>
</dbReference>
<organism evidence="2 3">
    <name type="scientific">Vulcanimicrobium alpinum</name>
    <dbReference type="NCBI Taxonomy" id="3016050"/>
    <lineage>
        <taxon>Bacteria</taxon>
        <taxon>Bacillati</taxon>
        <taxon>Vulcanimicrobiota</taxon>
        <taxon>Vulcanimicrobiia</taxon>
        <taxon>Vulcanimicrobiales</taxon>
        <taxon>Vulcanimicrobiaceae</taxon>
        <taxon>Vulcanimicrobium</taxon>
    </lineage>
</organism>
<dbReference type="KEGG" id="vab:WPS_12050"/>
<feature type="region of interest" description="Disordered" evidence="1">
    <location>
        <begin position="20"/>
        <end position="57"/>
    </location>
</feature>
<gene>
    <name evidence="2" type="ORF">WPS_12050</name>
</gene>
<accession>A0AAN1XV22</accession>
<keyword evidence="3" id="KW-1185">Reference proteome</keyword>
<dbReference type="EMBL" id="AP025523">
    <property type="protein sequence ID" value="BDE05929.1"/>
    <property type="molecule type" value="Genomic_DNA"/>
</dbReference>
<dbReference type="GO" id="GO:0006313">
    <property type="term" value="P:DNA transposition"/>
    <property type="evidence" value="ECO:0007669"/>
    <property type="project" value="InterPro"/>
</dbReference>
<proteinExistence type="predicted"/>
<evidence type="ECO:0008006" key="4">
    <source>
        <dbReference type="Google" id="ProtNLM"/>
    </source>
</evidence>
<reference evidence="2 3" key="1">
    <citation type="journal article" date="2022" name="ISME Commun">
        <title>Vulcanimicrobium alpinus gen. nov. sp. nov., the first cultivated representative of the candidate phylum 'Eremiobacterota', is a metabolically versatile aerobic anoxygenic phototroph.</title>
        <authorList>
            <person name="Yabe S."/>
            <person name="Muto K."/>
            <person name="Abe K."/>
            <person name="Yokota A."/>
            <person name="Staudigel H."/>
            <person name="Tebo B.M."/>
        </authorList>
    </citation>
    <scope>NUCLEOTIDE SEQUENCE [LARGE SCALE GENOMIC DNA]</scope>
    <source>
        <strain evidence="2 3">WC8-2</strain>
    </source>
</reference>
<sequence length="57" mass="6001">MKKSRFTEGQIIAALKESEAGAKTPDICRKLGISSGGTSRSKDSERSATTRTSGSQP</sequence>
<dbReference type="RefSeq" id="WP_405054915.1">
    <property type="nucleotide sequence ID" value="NZ_AP025523.1"/>
</dbReference>
<dbReference type="GO" id="GO:0004803">
    <property type="term" value="F:transposase activity"/>
    <property type="evidence" value="ECO:0007669"/>
    <property type="project" value="InterPro"/>
</dbReference>
<evidence type="ECO:0000256" key="1">
    <source>
        <dbReference type="SAM" id="MobiDB-lite"/>
    </source>
</evidence>
<evidence type="ECO:0000313" key="3">
    <source>
        <dbReference type="Proteomes" id="UP001317532"/>
    </source>
</evidence>
<dbReference type="Proteomes" id="UP001317532">
    <property type="component" value="Chromosome"/>
</dbReference>
<protein>
    <recommendedName>
        <fullName evidence="4">Transposase</fullName>
    </recommendedName>
</protein>